<evidence type="ECO:0000313" key="7">
    <source>
        <dbReference type="Proteomes" id="UP001160483"/>
    </source>
</evidence>
<evidence type="ECO:0000256" key="1">
    <source>
        <dbReference type="ARBA" id="ARBA00022741"/>
    </source>
</evidence>
<dbReference type="Proteomes" id="UP001160483">
    <property type="component" value="Unassembled WGS sequence"/>
</dbReference>
<keyword evidence="6" id="KW-1185">Reference proteome</keyword>
<dbReference type="GO" id="GO:0005525">
    <property type="term" value="F:GTP binding"/>
    <property type="evidence" value="ECO:0007669"/>
    <property type="project" value="UniProtKB-KW"/>
</dbReference>
<dbReference type="PANTHER" id="PTHR24073">
    <property type="entry name" value="DRAB5-RELATED"/>
    <property type="match status" value="1"/>
</dbReference>
<keyword evidence="2" id="KW-0342">GTP-binding</keyword>
<dbReference type="Pfam" id="PF00071">
    <property type="entry name" value="Ras"/>
    <property type="match status" value="1"/>
</dbReference>
<proteinExistence type="predicted"/>
<protein>
    <submittedName>
        <fullName evidence="4">Uncharacterized protein</fullName>
    </submittedName>
</protein>
<organism evidence="4 7">
    <name type="scientific">Peronospora belbahrii</name>
    <dbReference type="NCBI Taxonomy" id="622444"/>
    <lineage>
        <taxon>Eukaryota</taxon>
        <taxon>Sar</taxon>
        <taxon>Stramenopiles</taxon>
        <taxon>Oomycota</taxon>
        <taxon>Peronosporomycetes</taxon>
        <taxon>Peronosporales</taxon>
        <taxon>Peronosporaceae</taxon>
        <taxon>Peronospora</taxon>
    </lineage>
</organism>
<evidence type="ECO:0000313" key="6">
    <source>
        <dbReference type="Proteomes" id="UP001158986"/>
    </source>
</evidence>
<dbReference type="Proteomes" id="UP001158986">
    <property type="component" value="Unassembled WGS sequence"/>
</dbReference>
<dbReference type="AlphaFoldDB" id="A0AAU9LAK4"/>
<dbReference type="PRINTS" id="PR00449">
    <property type="entry name" value="RASTRNSFRMNG"/>
</dbReference>
<dbReference type="EMBL" id="CAKLCB010000376">
    <property type="protein sequence ID" value="CAH0521278.1"/>
    <property type="molecule type" value="Genomic_DNA"/>
</dbReference>
<dbReference type="PROSITE" id="PS00675">
    <property type="entry name" value="SIGMA54_INTERACT_1"/>
    <property type="match status" value="1"/>
</dbReference>
<evidence type="ECO:0000313" key="5">
    <source>
        <dbReference type="EMBL" id="CAH0521278.1"/>
    </source>
</evidence>
<dbReference type="SUPFAM" id="SSF52540">
    <property type="entry name" value="P-loop containing nucleoside triphosphate hydrolases"/>
    <property type="match status" value="1"/>
</dbReference>
<dbReference type="SMART" id="SM00175">
    <property type="entry name" value="RAB"/>
    <property type="match status" value="1"/>
</dbReference>
<dbReference type="EMBL" id="CAKKTJ010000330">
    <property type="protein sequence ID" value="CAH0481784.1"/>
    <property type="molecule type" value="Genomic_DNA"/>
</dbReference>
<feature type="region of interest" description="Disordered" evidence="3">
    <location>
        <begin position="239"/>
        <end position="263"/>
    </location>
</feature>
<evidence type="ECO:0000256" key="2">
    <source>
        <dbReference type="ARBA" id="ARBA00023134"/>
    </source>
</evidence>
<sequence>METPSVRVLVVGDSGVGKTALLRSICRLESLNLSSIDKLSTLWTTGCDVHVLLKCLGPSKREVFIEFLDIGGHRQYELSRRAFYHDIHGIMFVYDLSNVKSGEHLRHWSKELCTTQSLKGCVLPSSTGKKQNYSTLQDVPKLVVGSKKDLLSRNDRTHTMEPMGFVEFRTASCIESSAKPLMMEPSGAFDTFLLQTLAFANRGHGRNSFNHNSNNNSLGLRQTASRTVDQGNERSVFCTELNNPGAPMPPLSTGLDNGRSRWW</sequence>
<gene>
    <name evidence="5" type="ORF">PBS001_LOCUS7737</name>
    <name evidence="4" type="ORF">PBS003_LOCUS8389</name>
</gene>
<dbReference type="PROSITE" id="PS51419">
    <property type="entry name" value="RAB"/>
    <property type="match status" value="1"/>
</dbReference>
<dbReference type="GO" id="GO:0003924">
    <property type="term" value="F:GTPase activity"/>
    <property type="evidence" value="ECO:0007669"/>
    <property type="project" value="InterPro"/>
</dbReference>
<comment type="caution">
    <text evidence="4">The sequence shown here is derived from an EMBL/GenBank/DDBJ whole genome shotgun (WGS) entry which is preliminary data.</text>
</comment>
<dbReference type="InterPro" id="IPR027417">
    <property type="entry name" value="P-loop_NTPase"/>
</dbReference>
<name>A0AAU9LAK4_9STRA</name>
<evidence type="ECO:0000256" key="3">
    <source>
        <dbReference type="SAM" id="MobiDB-lite"/>
    </source>
</evidence>
<evidence type="ECO:0000313" key="4">
    <source>
        <dbReference type="EMBL" id="CAH0481784.1"/>
    </source>
</evidence>
<dbReference type="Gene3D" id="3.40.50.300">
    <property type="entry name" value="P-loop containing nucleotide triphosphate hydrolases"/>
    <property type="match status" value="1"/>
</dbReference>
<dbReference type="InterPro" id="IPR025662">
    <property type="entry name" value="Sigma_54_int_dom_ATP-bd_1"/>
</dbReference>
<dbReference type="InterPro" id="IPR001806">
    <property type="entry name" value="Small_GTPase"/>
</dbReference>
<reference evidence="4 6" key="1">
    <citation type="submission" date="2021-11" db="EMBL/GenBank/DDBJ databases">
        <authorList>
            <person name="Islam A."/>
            <person name="Islam S."/>
            <person name="Flora M.S."/>
            <person name="Rahman M."/>
            <person name="Ziaur R.M."/>
            <person name="Epstein J.H."/>
            <person name="Hassan M."/>
            <person name="Klassen M."/>
            <person name="Woodard K."/>
            <person name="Webb A."/>
            <person name="Webby R.J."/>
            <person name="El Zowalaty M.E."/>
        </authorList>
    </citation>
    <scope>NUCLEOTIDE SEQUENCE</scope>
    <source>
        <strain evidence="5">Pbs1</strain>
        <strain evidence="4">Pbs3</strain>
    </source>
</reference>
<accession>A0AAU9LAK4</accession>
<keyword evidence="1" id="KW-0547">Nucleotide-binding</keyword>